<keyword evidence="2 4" id="KW-0378">Hydrolase</keyword>
<dbReference type="Gene3D" id="3.40.50.1820">
    <property type="entry name" value="alpha/beta hydrolase"/>
    <property type="match status" value="1"/>
</dbReference>
<keyword evidence="5" id="KW-1185">Reference proteome</keyword>
<dbReference type="PANTHER" id="PTHR48081:SF30">
    <property type="entry name" value="ACETYL-HYDROLASE LIPR-RELATED"/>
    <property type="match status" value="1"/>
</dbReference>
<dbReference type="SUPFAM" id="SSF53474">
    <property type="entry name" value="alpha/beta-Hydrolases"/>
    <property type="match status" value="1"/>
</dbReference>
<proteinExistence type="inferred from homology"/>
<gene>
    <name evidence="4" type="ORF">GCM10008013_16400</name>
</gene>
<evidence type="ECO:0000313" key="4">
    <source>
        <dbReference type="EMBL" id="GGH19601.1"/>
    </source>
</evidence>
<dbReference type="RefSeq" id="WP_188537557.1">
    <property type="nucleotide sequence ID" value="NZ_BMFT01000001.1"/>
</dbReference>
<protein>
    <submittedName>
        <fullName evidence="4">Hydrolase</fullName>
    </submittedName>
</protein>
<evidence type="ECO:0000313" key="5">
    <source>
        <dbReference type="Proteomes" id="UP000659344"/>
    </source>
</evidence>
<reference evidence="5" key="1">
    <citation type="journal article" date="2019" name="Int. J. Syst. Evol. Microbiol.">
        <title>The Global Catalogue of Microorganisms (GCM) 10K type strain sequencing project: providing services to taxonomists for standard genome sequencing and annotation.</title>
        <authorList>
            <consortium name="The Broad Institute Genomics Platform"/>
            <consortium name="The Broad Institute Genome Sequencing Center for Infectious Disease"/>
            <person name="Wu L."/>
            <person name="Ma J."/>
        </authorList>
    </citation>
    <scope>NUCLEOTIDE SEQUENCE [LARGE SCALE GENOMIC DNA]</scope>
    <source>
        <strain evidence="5">CGMCC 1.12769</strain>
    </source>
</reference>
<dbReference type="Pfam" id="PF07859">
    <property type="entry name" value="Abhydrolase_3"/>
    <property type="match status" value="1"/>
</dbReference>
<dbReference type="InterPro" id="IPR013094">
    <property type="entry name" value="AB_hydrolase_3"/>
</dbReference>
<dbReference type="Proteomes" id="UP000659344">
    <property type="component" value="Unassembled WGS sequence"/>
</dbReference>
<accession>A0ABQ1YCL7</accession>
<evidence type="ECO:0000259" key="3">
    <source>
        <dbReference type="Pfam" id="PF07859"/>
    </source>
</evidence>
<sequence length="317" mass="34861">MNMEKTPKEQLEAIKGYLKQVNVVEGKSVEHIRQQMEEAVTQLPKLPNIVIEPVQMGDLSGEWVSTNEDHTEYDDEVGFESNQQVILYFHGGGFTSGSCNYYRDLAARISKSSGIKVLVLEYRLAPEHPYPAANEDCLFAYRWLQANGHSADHIVLGGDSVGASLVLMTLLSLRDHGEALPAGAFLISPHSDLVNLDGESYESRAELDPTGSLNGNQAILTHYLGSYSGPIPELLSPLRMDLGGLPELLIQVGDHEVLLSDATRLAERATAAGVQVSLEVWENMWSVFHFLAYMLPEAEQAISNIGQFVGARLKIEI</sequence>
<comment type="caution">
    <text evidence="4">The sequence shown here is derived from an EMBL/GenBank/DDBJ whole genome shotgun (WGS) entry which is preliminary data.</text>
</comment>
<feature type="domain" description="Alpha/beta hydrolase fold-3" evidence="3">
    <location>
        <begin position="86"/>
        <end position="289"/>
    </location>
</feature>
<evidence type="ECO:0000256" key="1">
    <source>
        <dbReference type="ARBA" id="ARBA00010515"/>
    </source>
</evidence>
<evidence type="ECO:0000256" key="2">
    <source>
        <dbReference type="ARBA" id="ARBA00022801"/>
    </source>
</evidence>
<dbReference type="InterPro" id="IPR029058">
    <property type="entry name" value="AB_hydrolase_fold"/>
</dbReference>
<name>A0ABQ1YCL7_9BACL</name>
<dbReference type="EMBL" id="BMFT01000001">
    <property type="protein sequence ID" value="GGH19601.1"/>
    <property type="molecule type" value="Genomic_DNA"/>
</dbReference>
<dbReference type="GO" id="GO:0016787">
    <property type="term" value="F:hydrolase activity"/>
    <property type="evidence" value="ECO:0007669"/>
    <property type="project" value="UniProtKB-KW"/>
</dbReference>
<organism evidence="4 5">
    <name type="scientific">Paenibacillus segetis</name>
    <dbReference type="NCBI Taxonomy" id="1325360"/>
    <lineage>
        <taxon>Bacteria</taxon>
        <taxon>Bacillati</taxon>
        <taxon>Bacillota</taxon>
        <taxon>Bacilli</taxon>
        <taxon>Bacillales</taxon>
        <taxon>Paenibacillaceae</taxon>
        <taxon>Paenibacillus</taxon>
    </lineage>
</organism>
<dbReference type="PANTHER" id="PTHR48081">
    <property type="entry name" value="AB HYDROLASE SUPERFAMILY PROTEIN C4A8.06C"/>
    <property type="match status" value="1"/>
</dbReference>
<dbReference type="InterPro" id="IPR050300">
    <property type="entry name" value="GDXG_lipolytic_enzyme"/>
</dbReference>
<comment type="similarity">
    <text evidence="1">Belongs to the 'GDXG' lipolytic enzyme family.</text>
</comment>